<keyword evidence="1" id="KW-1133">Transmembrane helix</keyword>
<sequence>MIAYMKKFLFCIPLRVGNIFIGYFFLVRGFCNVYLVIYLFPLLCKRMVWVWFLQSQLNCIAGVLLLAVTFQPHLLNHMLPIQIVVKLTSIIIELSFYLLMSSSGLSSPLLVGYSAASIIVSLYFVIVIFSFYHETDRK</sequence>
<gene>
    <name evidence="3" type="primary">Dmoj\GI26926</name>
    <name evidence="3" type="ORF">Dmoj_GI26926</name>
</gene>
<dbReference type="KEGG" id="dmo:Dmoj_GI26926"/>
<dbReference type="EMBL" id="CH933807">
    <property type="protein sequence ID" value="KRG03449.1"/>
    <property type="molecule type" value="Genomic_DNA"/>
</dbReference>
<dbReference type="EMBL" id="CH933807">
    <property type="protein sequence ID" value="KRG03450.1"/>
    <property type="molecule type" value="Genomic_DNA"/>
</dbReference>
<reference evidence="3" key="2">
    <citation type="journal article" date="2008" name="Bioinformatics">
        <title>Assembly reconciliation.</title>
        <authorList>
            <person name="Zimin A.V."/>
            <person name="Smith D.R."/>
            <person name="Sutton G."/>
            <person name="Yorke J.A."/>
        </authorList>
    </citation>
    <scope>NUCLEOTIDE SEQUENCE</scope>
    <source>
        <strain evidence="3">TSC#15081-1352.22</strain>
    </source>
</reference>
<dbReference type="OrthoDB" id="7857597at2759"/>
<feature type="transmembrane region" description="Helical" evidence="1">
    <location>
        <begin position="79"/>
        <end position="99"/>
    </location>
</feature>
<feature type="transmembrane region" description="Helical" evidence="1">
    <location>
        <begin position="111"/>
        <end position="132"/>
    </location>
</feature>
<dbReference type="AlphaFoldDB" id="A0A0Q9XCS3"/>
<evidence type="ECO:0000256" key="1">
    <source>
        <dbReference type="SAM" id="Phobius"/>
    </source>
</evidence>
<feature type="transmembrane region" description="Helical" evidence="1">
    <location>
        <begin position="20"/>
        <end position="42"/>
    </location>
</feature>
<organism evidence="3 4">
    <name type="scientific">Drosophila mojavensis</name>
    <name type="common">Fruit fly</name>
    <dbReference type="NCBI Taxonomy" id="7230"/>
    <lineage>
        <taxon>Eukaryota</taxon>
        <taxon>Metazoa</taxon>
        <taxon>Ecdysozoa</taxon>
        <taxon>Arthropoda</taxon>
        <taxon>Hexapoda</taxon>
        <taxon>Insecta</taxon>
        <taxon>Pterygota</taxon>
        <taxon>Neoptera</taxon>
        <taxon>Endopterygota</taxon>
        <taxon>Diptera</taxon>
        <taxon>Brachycera</taxon>
        <taxon>Muscomorpha</taxon>
        <taxon>Ephydroidea</taxon>
        <taxon>Drosophilidae</taxon>
        <taxon>Drosophila</taxon>
    </lineage>
</organism>
<evidence type="ECO:0000313" key="4">
    <source>
        <dbReference type="Proteomes" id="UP000009192"/>
    </source>
</evidence>
<keyword evidence="4" id="KW-1185">Reference proteome</keyword>
<keyword evidence="1" id="KW-0472">Membrane</keyword>
<evidence type="ECO:0000313" key="2">
    <source>
        <dbReference type="EMBL" id="KRG03449.1"/>
    </source>
</evidence>
<evidence type="ECO:0000313" key="3">
    <source>
        <dbReference type="EMBL" id="KRG03450.1"/>
    </source>
</evidence>
<feature type="transmembrane region" description="Helical" evidence="1">
    <location>
        <begin position="48"/>
        <end position="67"/>
    </location>
</feature>
<protein>
    <submittedName>
        <fullName evidence="2">Uncharacterized protein, isoform A</fullName>
    </submittedName>
    <submittedName>
        <fullName evidence="3">Uncharacterized protein, isoform B</fullName>
    </submittedName>
</protein>
<reference evidence="3" key="3">
    <citation type="submission" date="2015-11" db="EMBL/GenBank/DDBJ databases">
        <authorList>
            <consortium name="FlyBase"/>
        </authorList>
    </citation>
    <scope>NUCLEOTIDE SEQUENCE</scope>
    <source>
        <strain evidence="3">TSC#15081-1352.22</strain>
    </source>
</reference>
<dbReference type="InParanoid" id="A0A0Q9XCS3"/>
<proteinExistence type="predicted"/>
<dbReference type="Proteomes" id="UP000009192">
    <property type="component" value="Unassembled WGS sequence"/>
</dbReference>
<keyword evidence="1" id="KW-0812">Transmembrane</keyword>
<reference evidence="3 4" key="1">
    <citation type="journal article" date="2007" name="Nature">
        <title>Evolution of genes and genomes on the Drosophila phylogeny.</title>
        <authorList>
            <consortium name="Drosophila 12 Genomes Consortium"/>
            <person name="Clark A.G."/>
            <person name="Eisen M.B."/>
            <person name="Smith D.R."/>
            <person name="Bergman C.M."/>
            <person name="Oliver B."/>
            <person name="Markow T.A."/>
            <person name="Kaufman T.C."/>
            <person name="Kellis M."/>
            <person name="Gelbart W."/>
            <person name="Iyer V.N."/>
            <person name="Pollard D.A."/>
            <person name="Sackton T.B."/>
            <person name="Larracuente A.M."/>
            <person name="Singh N.D."/>
            <person name="Abad J.P."/>
            <person name="Abt D.N."/>
            <person name="Adryan B."/>
            <person name="Aguade M."/>
            <person name="Akashi H."/>
            <person name="Anderson W.W."/>
            <person name="Aquadro C.F."/>
            <person name="Ardell D.H."/>
            <person name="Arguello R."/>
            <person name="Artieri C.G."/>
            <person name="Barbash D.A."/>
            <person name="Barker D."/>
            <person name="Barsanti P."/>
            <person name="Batterham P."/>
            <person name="Batzoglou S."/>
            <person name="Begun D."/>
            <person name="Bhutkar A."/>
            <person name="Blanco E."/>
            <person name="Bosak S.A."/>
            <person name="Bradley R.K."/>
            <person name="Brand A.D."/>
            <person name="Brent M.R."/>
            <person name="Brooks A.N."/>
            <person name="Brown R.H."/>
            <person name="Butlin R.K."/>
            <person name="Caggese C."/>
            <person name="Calvi B.R."/>
            <person name="Bernardo de Carvalho A."/>
            <person name="Caspi A."/>
            <person name="Castrezana S."/>
            <person name="Celniker S.E."/>
            <person name="Chang J.L."/>
            <person name="Chapple C."/>
            <person name="Chatterji S."/>
            <person name="Chinwalla A."/>
            <person name="Civetta A."/>
            <person name="Clifton S.W."/>
            <person name="Comeron J.M."/>
            <person name="Costello J.C."/>
            <person name="Coyne J.A."/>
            <person name="Daub J."/>
            <person name="David R.G."/>
            <person name="Delcher A.L."/>
            <person name="Delehaunty K."/>
            <person name="Do C.B."/>
            <person name="Ebling H."/>
            <person name="Edwards K."/>
            <person name="Eickbush T."/>
            <person name="Evans J.D."/>
            <person name="Filipski A."/>
            <person name="Findeiss S."/>
            <person name="Freyhult E."/>
            <person name="Fulton L."/>
            <person name="Fulton R."/>
            <person name="Garcia A.C."/>
            <person name="Gardiner A."/>
            <person name="Garfield D.A."/>
            <person name="Garvin B.E."/>
            <person name="Gibson G."/>
            <person name="Gilbert D."/>
            <person name="Gnerre S."/>
            <person name="Godfrey J."/>
            <person name="Good R."/>
            <person name="Gotea V."/>
            <person name="Gravely B."/>
            <person name="Greenberg A.J."/>
            <person name="Griffiths-Jones S."/>
            <person name="Gross S."/>
            <person name="Guigo R."/>
            <person name="Gustafson E.A."/>
            <person name="Haerty W."/>
            <person name="Hahn M.W."/>
            <person name="Halligan D.L."/>
            <person name="Halpern A.L."/>
            <person name="Halter G.M."/>
            <person name="Han M.V."/>
            <person name="Heger A."/>
            <person name="Hillier L."/>
            <person name="Hinrichs A.S."/>
            <person name="Holmes I."/>
            <person name="Hoskins R.A."/>
            <person name="Hubisz M.J."/>
            <person name="Hultmark D."/>
            <person name="Huntley M.A."/>
            <person name="Jaffe D.B."/>
            <person name="Jagadeeshan S."/>
            <person name="Jeck W.R."/>
            <person name="Johnson J."/>
            <person name="Jones C.D."/>
            <person name="Jordan W.C."/>
            <person name="Karpen G.H."/>
            <person name="Kataoka E."/>
            <person name="Keightley P.D."/>
            <person name="Kheradpour P."/>
            <person name="Kirkness E.F."/>
            <person name="Koerich L.B."/>
            <person name="Kristiansen K."/>
            <person name="Kudrna D."/>
            <person name="Kulathinal R.J."/>
            <person name="Kumar S."/>
            <person name="Kwok R."/>
            <person name="Lander E."/>
            <person name="Langley C.H."/>
            <person name="Lapoint R."/>
            <person name="Lazzaro B.P."/>
            <person name="Lee S.J."/>
            <person name="Levesque L."/>
            <person name="Li R."/>
            <person name="Lin C.F."/>
            <person name="Lin M.F."/>
            <person name="Lindblad-Toh K."/>
            <person name="Llopart A."/>
            <person name="Long M."/>
            <person name="Low L."/>
            <person name="Lozovsky E."/>
            <person name="Lu J."/>
            <person name="Luo M."/>
            <person name="Machado C.A."/>
            <person name="Makalowski W."/>
            <person name="Marzo M."/>
            <person name="Matsuda M."/>
            <person name="Matzkin L."/>
            <person name="McAllister B."/>
            <person name="McBride C.S."/>
            <person name="McKernan B."/>
            <person name="McKernan K."/>
            <person name="Mendez-Lago M."/>
            <person name="Minx P."/>
            <person name="Mollenhauer M.U."/>
            <person name="Montooth K."/>
            <person name="Mount S.M."/>
            <person name="Mu X."/>
            <person name="Myers E."/>
            <person name="Negre B."/>
            <person name="Newfeld S."/>
            <person name="Nielsen R."/>
            <person name="Noor M.A."/>
            <person name="O'Grady P."/>
            <person name="Pachter L."/>
            <person name="Papaceit M."/>
            <person name="Parisi M.J."/>
            <person name="Parisi M."/>
            <person name="Parts L."/>
            <person name="Pedersen J.S."/>
            <person name="Pesole G."/>
            <person name="Phillippy A.M."/>
            <person name="Ponting C.P."/>
            <person name="Pop M."/>
            <person name="Porcelli D."/>
            <person name="Powell J.R."/>
            <person name="Prohaska S."/>
            <person name="Pruitt K."/>
            <person name="Puig M."/>
            <person name="Quesneville H."/>
            <person name="Ram K.R."/>
            <person name="Rand D."/>
            <person name="Rasmussen M.D."/>
            <person name="Reed L.K."/>
            <person name="Reenan R."/>
            <person name="Reily A."/>
            <person name="Remington K.A."/>
            <person name="Rieger T.T."/>
            <person name="Ritchie M.G."/>
            <person name="Robin C."/>
            <person name="Rogers Y.H."/>
            <person name="Rohde C."/>
            <person name="Rozas J."/>
            <person name="Rubenfield M.J."/>
            <person name="Ruiz A."/>
            <person name="Russo S."/>
            <person name="Salzberg S.L."/>
            <person name="Sanchez-Gracia A."/>
            <person name="Saranga D.J."/>
            <person name="Sato H."/>
            <person name="Schaeffer S.W."/>
            <person name="Schatz M.C."/>
            <person name="Schlenke T."/>
            <person name="Schwartz R."/>
            <person name="Segarra C."/>
            <person name="Singh R.S."/>
            <person name="Sirot L."/>
            <person name="Sirota M."/>
            <person name="Sisneros N.B."/>
            <person name="Smith C.D."/>
            <person name="Smith T.F."/>
            <person name="Spieth J."/>
            <person name="Stage D.E."/>
            <person name="Stark A."/>
            <person name="Stephan W."/>
            <person name="Strausberg R.L."/>
            <person name="Strempel S."/>
            <person name="Sturgill D."/>
            <person name="Sutton G."/>
            <person name="Sutton G.G."/>
            <person name="Tao W."/>
            <person name="Teichmann S."/>
            <person name="Tobari Y.N."/>
            <person name="Tomimura Y."/>
            <person name="Tsolas J.M."/>
            <person name="Valente V.L."/>
            <person name="Venter E."/>
            <person name="Venter J.C."/>
            <person name="Vicario S."/>
            <person name="Vieira F.G."/>
            <person name="Vilella A.J."/>
            <person name="Villasante A."/>
            <person name="Walenz B."/>
            <person name="Wang J."/>
            <person name="Wasserman M."/>
            <person name="Watts T."/>
            <person name="Wilson D."/>
            <person name="Wilson R.K."/>
            <person name="Wing R.A."/>
            <person name="Wolfner M.F."/>
            <person name="Wong A."/>
            <person name="Wong G.K."/>
            <person name="Wu C.I."/>
            <person name="Wu G."/>
            <person name="Yamamoto D."/>
            <person name="Yang H.P."/>
            <person name="Yang S.P."/>
            <person name="Yorke J.A."/>
            <person name="Yoshida K."/>
            <person name="Zdobnov E."/>
            <person name="Zhang P."/>
            <person name="Zhang Y."/>
            <person name="Zimin A.V."/>
            <person name="Baldwin J."/>
            <person name="Abdouelleil A."/>
            <person name="Abdulkadir J."/>
            <person name="Abebe A."/>
            <person name="Abera B."/>
            <person name="Abreu J."/>
            <person name="Acer S.C."/>
            <person name="Aftuck L."/>
            <person name="Alexander A."/>
            <person name="An P."/>
            <person name="Anderson E."/>
            <person name="Anderson S."/>
            <person name="Arachi H."/>
            <person name="Azer M."/>
            <person name="Bachantsang P."/>
            <person name="Barry A."/>
            <person name="Bayul T."/>
            <person name="Berlin A."/>
            <person name="Bessette D."/>
            <person name="Bloom T."/>
            <person name="Blye J."/>
            <person name="Boguslavskiy L."/>
            <person name="Bonnet C."/>
            <person name="Boukhgalter B."/>
            <person name="Bourzgui I."/>
            <person name="Brown A."/>
            <person name="Cahill P."/>
            <person name="Channer S."/>
            <person name="Cheshatsang Y."/>
            <person name="Chuda L."/>
            <person name="Citroen M."/>
            <person name="Collymore A."/>
            <person name="Cooke P."/>
            <person name="Costello M."/>
            <person name="D'Aco K."/>
            <person name="Daza R."/>
            <person name="De Haan G."/>
            <person name="DeGray S."/>
            <person name="DeMaso C."/>
            <person name="Dhargay N."/>
            <person name="Dooley K."/>
            <person name="Dooley E."/>
            <person name="Doricent M."/>
            <person name="Dorje P."/>
            <person name="Dorjee K."/>
            <person name="Dupes A."/>
            <person name="Elong R."/>
            <person name="Falk J."/>
            <person name="Farina A."/>
            <person name="Faro S."/>
            <person name="Ferguson D."/>
            <person name="Fisher S."/>
            <person name="Foley C.D."/>
            <person name="Franke A."/>
            <person name="Friedrich D."/>
            <person name="Gadbois L."/>
            <person name="Gearin G."/>
            <person name="Gearin C.R."/>
            <person name="Giannoukos G."/>
            <person name="Goode T."/>
            <person name="Graham J."/>
            <person name="Grandbois E."/>
            <person name="Grewal S."/>
            <person name="Gyaltsen K."/>
            <person name="Hafez N."/>
            <person name="Hagos B."/>
            <person name="Hall J."/>
            <person name="Henson C."/>
            <person name="Hollinger A."/>
            <person name="Honan T."/>
            <person name="Huard M.D."/>
            <person name="Hughes L."/>
            <person name="Hurhula B."/>
            <person name="Husby M.E."/>
            <person name="Kamat A."/>
            <person name="Kanga B."/>
            <person name="Kashin S."/>
            <person name="Khazanovich D."/>
            <person name="Kisner P."/>
            <person name="Lance K."/>
            <person name="Lara M."/>
            <person name="Lee W."/>
            <person name="Lennon N."/>
            <person name="Letendre F."/>
            <person name="LeVine R."/>
            <person name="Lipovsky A."/>
            <person name="Liu X."/>
            <person name="Liu J."/>
            <person name="Liu S."/>
            <person name="Lokyitsang T."/>
            <person name="Lokyitsang Y."/>
            <person name="Lubonja R."/>
            <person name="Lui A."/>
            <person name="MacDonald P."/>
            <person name="Magnisalis V."/>
            <person name="Maru K."/>
            <person name="Matthews C."/>
            <person name="McCusker W."/>
            <person name="McDonough S."/>
            <person name="Mehta T."/>
            <person name="Meldrim J."/>
            <person name="Meneus L."/>
            <person name="Mihai O."/>
            <person name="Mihalev A."/>
            <person name="Mihova T."/>
            <person name="Mittelman R."/>
            <person name="Mlenga V."/>
            <person name="Montmayeur A."/>
            <person name="Mulrain L."/>
            <person name="Navidi A."/>
            <person name="Naylor J."/>
            <person name="Negash T."/>
            <person name="Nguyen T."/>
            <person name="Nguyen N."/>
            <person name="Nicol R."/>
            <person name="Norbu C."/>
            <person name="Norbu N."/>
            <person name="Novod N."/>
            <person name="O'Neill B."/>
            <person name="Osman S."/>
            <person name="Markiewicz E."/>
            <person name="Oyono O.L."/>
            <person name="Patti C."/>
            <person name="Phunkhang P."/>
            <person name="Pierre F."/>
            <person name="Priest M."/>
            <person name="Raghuraman S."/>
            <person name="Rege F."/>
            <person name="Reyes R."/>
            <person name="Rise C."/>
            <person name="Rogov P."/>
            <person name="Ross K."/>
            <person name="Ryan E."/>
            <person name="Settipalli S."/>
            <person name="Shea T."/>
            <person name="Sherpa N."/>
            <person name="Shi L."/>
            <person name="Shih D."/>
            <person name="Sparrow T."/>
            <person name="Spaulding J."/>
            <person name="Stalker J."/>
            <person name="Stange-Thomann N."/>
            <person name="Stavropoulos S."/>
            <person name="Stone C."/>
            <person name="Strader C."/>
            <person name="Tesfaye S."/>
            <person name="Thomson T."/>
            <person name="Thoulutsang Y."/>
            <person name="Thoulutsang D."/>
            <person name="Topham K."/>
            <person name="Topping I."/>
            <person name="Tsamla T."/>
            <person name="Vassiliev H."/>
            <person name="Vo A."/>
            <person name="Wangchuk T."/>
            <person name="Wangdi T."/>
            <person name="Weiand M."/>
            <person name="Wilkinson J."/>
            <person name="Wilson A."/>
            <person name="Yadav S."/>
            <person name="Young G."/>
            <person name="Yu Q."/>
            <person name="Zembek L."/>
            <person name="Zhong D."/>
            <person name="Zimmer A."/>
            <person name="Zwirko Z."/>
            <person name="Jaffe D.B."/>
            <person name="Alvarez P."/>
            <person name="Brockman W."/>
            <person name="Butler J."/>
            <person name="Chin C."/>
            <person name="Gnerre S."/>
            <person name="Grabherr M."/>
            <person name="Kleber M."/>
            <person name="Mauceli E."/>
            <person name="MacCallum I."/>
        </authorList>
    </citation>
    <scope>NUCLEOTIDE SEQUENCE [LARGE SCALE GENOMIC DNA]</scope>
    <source>
        <strain evidence="3">TSC#15081-1352.22</strain>
        <strain evidence="4">Tucson 15081-1352.22</strain>
    </source>
</reference>
<name>A0A0Q9XCS3_DROMO</name>
<accession>A0A0Q9XCS3</accession>